<dbReference type="Proteomes" id="UP001597094">
    <property type="component" value="Unassembled WGS sequence"/>
</dbReference>
<dbReference type="EMBL" id="JBHTLD010000007">
    <property type="protein sequence ID" value="MFD1184934.1"/>
    <property type="molecule type" value="Genomic_DNA"/>
</dbReference>
<keyword evidence="2" id="KW-1185">Reference proteome</keyword>
<comment type="caution">
    <text evidence="1">The sequence shown here is derived from an EMBL/GenBank/DDBJ whole genome shotgun (WGS) entry which is preliminary data.</text>
</comment>
<gene>
    <name evidence="1" type="ORF">ACFQ2O_01865</name>
</gene>
<evidence type="ECO:0000313" key="2">
    <source>
        <dbReference type="Proteomes" id="UP001597094"/>
    </source>
</evidence>
<proteinExistence type="predicted"/>
<protein>
    <submittedName>
        <fullName evidence="1">Uncharacterized protein</fullName>
    </submittedName>
</protein>
<sequence length="99" mass="11307">MPEDISRLAAEKQAFVWEEKVTRKVHVGMADGAKLKKFLGDVQSSERVSDFVKVMSQDELLEHYLLARDEYLTNLGILWVGQRRLGFVALCPFSTVHKV</sequence>
<reference evidence="2" key="1">
    <citation type="journal article" date="2019" name="Int. J. Syst. Evol. Microbiol.">
        <title>The Global Catalogue of Microorganisms (GCM) 10K type strain sequencing project: providing services to taxonomists for standard genome sequencing and annotation.</title>
        <authorList>
            <consortium name="The Broad Institute Genomics Platform"/>
            <consortium name="The Broad Institute Genome Sequencing Center for Infectious Disease"/>
            <person name="Wu L."/>
            <person name="Ma J."/>
        </authorList>
    </citation>
    <scope>NUCLEOTIDE SEQUENCE [LARGE SCALE GENOMIC DNA]</scope>
    <source>
        <strain evidence="2">JCM 31319</strain>
    </source>
</reference>
<dbReference type="RefSeq" id="WP_377522457.1">
    <property type="nucleotide sequence ID" value="NZ_JBHTLD010000007.1"/>
</dbReference>
<organism evidence="1 2">
    <name type="scientific">Pontibacter rugosus</name>
    <dbReference type="NCBI Taxonomy" id="1745966"/>
    <lineage>
        <taxon>Bacteria</taxon>
        <taxon>Pseudomonadati</taxon>
        <taxon>Bacteroidota</taxon>
        <taxon>Cytophagia</taxon>
        <taxon>Cytophagales</taxon>
        <taxon>Hymenobacteraceae</taxon>
        <taxon>Pontibacter</taxon>
    </lineage>
</organism>
<name>A0ABW3SJW6_9BACT</name>
<evidence type="ECO:0000313" key="1">
    <source>
        <dbReference type="EMBL" id="MFD1184934.1"/>
    </source>
</evidence>
<accession>A0ABW3SJW6</accession>